<accession>A0A1G9Q4U3</accession>
<dbReference type="GO" id="GO:0005524">
    <property type="term" value="F:ATP binding"/>
    <property type="evidence" value="ECO:0007669"/>
    <property type="project" value="InterPro"/>
</dbReference>
<dbReference type="AlphaFoldDB" id="A0A1G9Q4U3"/>
<dbReference type="Proteomes" id="UP000199759">
    <property type="component" value="Unassembled WGS sequence"/>
</dbReference>
<evidence type="ECO:0000313" key="2">
    <source>
        <dbReference type="EMBL" id="SDM06074.1"/>
    </source>
</evidence>
<sequence>MTQAMTRTGSDAARARLAQSAVAYAFGVTQDDLEAPTRRSREAAFARQAAMYLAHVAFELSLTRVAQAFGRDRSTAAHACHRIEDQRDDRGFDQYMDALEACLRAAPCPGEPD</sequence>
<evidence type="ECO:0000313" key="3">
    <source>
        <dbReference type="Proteomes" id="UP000199759"/>
    </source>
</evidence>
<dbReference type="SUPFAM" id="SSF48295">
    <property type="entry name" value="TrpR-like"/>
    <property type="match status" value="1"/>
</dbReference>
<dbReference type="GO" id="GO:0006270">
    <property type="term" value="P:DNA replication initiation"/>
    <property type="evidence" value="ECO:0007669"/>
    <property type="project" value="InterPro"/>
</dbReference>
<dbReference type="CDD" id="cd06571">
    <property type="entry name" value="Bac_DnaA_C"/>
    <property type="match status" value="1"/>
</dbReference>
<dbReference type="RefSeq" id="WP_091768182.1">
    <property type="nucleotide sequence ID" value="NZ_FNHG01000004.1"/>
</dbReference>
<reference evidence="2 3" key="1">
    <citation type="submission" date="2016-10" db="EMBL/GenBank/DDBJ databases">
        <authorList>
            <person name="de Groot N.N."/>
        </authorList>
    </citation>
    <scope>NUCLEOTIDE SEQUENCE [LARGE SCALE GENOMIC DNA]</scope>
    <source>
        <strain evidence="2 3">DSM 16077</strain>
    </source>
</reference>
<dbReference type="STRING" id="144026.SAMN04488568_104166"/>
<dbReference type="InterPro" id="IPR010921">
    <property type="entry name" value="Trp_repressor/repl_initiator"/>
</dbReference>
<proteinExistence type="predicted"/>
<dbReference type="InterPro" id="IPR013159">
    <property type="entry name" value="DnaA_C"/>
</dbReference>
<dbReference type="SMART" id="SM00760">
    <property type="entry name" value="Bac_DnaA_C"/>
    <property type="match status" value="1"/>
</dbReference>
<feature type="domain" description="Chromosomal replication initiator DnaA C-terminal" evidence="1">
    <location>
        <begin position="14"/>
        <end position="83"/>
    </location>
</feature>
<keyword evidence="3" id="KW-1185">Reference proteome</keyword>
<dbReference type="Pfam" id="PF08299">
    <property type="entry name" value="Bac_DnaA_C"/>
    <property type="match status" value="1"/>
</dbReference>
<protein>
    <submittedName>
        <fullName evidence="2">DnaA protein helix-turn-helix</fullName>
    </submittedName>
</protein>
<organism evidence="2 3">
    <name type="scientific">Maricaulis salignorans</name>
    <dbReference type="NCBI Taxonomy" id="144026"/>
    <lineage>
        <taxon>Bacteria</taxon>
        <taxon>Pseudomonadati</taxon>
        <taxon>Pseudomonadota</taxon>
        <taxon>Alphaproteobacteria</taxon>
        <taxon>Maricaulales</taxon>
        <taxon>Maricaulaceae</taxon>
        <taxon>Maricaulis</taxon>
    </lineage>
</organism>
<dbReference type="OrthoDB" id="8480222at2"/>
<name>A0A1G9Q4U3_9PROT</name>
<dbReference type="PANTHER" id="PTHR30050">
    <property type="entry name" value="CHROMOSOMAL REPLICATION INITIATOR PROTEIN DNAA"/>
    <property type="match status" value="1"/>
</dbReference>
<dbReference type="Gene3D" id="1.10.1750.10">
    <property type="match status" value="1"/>
</dbReference>
<dbReference type="PANTHER" id="PTHR30050:SF4">
    <property type="entry name" value="ATP-BINDING PROTEIN RV3427C IN INSERTION SEQUENCE-RELATED"/>
    <property type="match status" value="1"/>
</dbReference>
<dbReference type="GO" id="GO:0006275">
    <property type="term" value="P:regulation of DNA replication"/>
    <property type="evidence" value="ECO:0007669"/>
    <property type="project" value="InterPro"/>
</dbReference>
<dbReference type="EMBL" id="FNHG01000004">
    <property type="protein sequence ID" value="SDM06074.1"/>
    <property type="molecule type" value="Genomic_DNA"/>
</dbReference>
<evidence type="ECO:0000259" key="1">
    <source>
        <dbReference type="SMART" id="SM00760"/>
    </source>
</evidence>
<gene>
    <name evidence="2" type="ORF">SAMN04488568_104166</name>
</gene>
<dbReference type="GO" id="GO:0043565">
    <property type="term" value="F:sequence-specific DNA binding"/>
    <property type="evidence" value="ECO:0007669"/>
    <property type="project" value="InterPro"/>
</dbReference>